<evidence type="ECO:0000313" key="6">
    <source>
        <dbReference type="EMBL" id="NKC29876.1"/>
    </source>
</evidence>
<evidence type="ECO:0000259" key="4">
    <source>
        <dbReference type="Pfam" id="PF00501"/>
    </source>
</evidence>
<dbReference type="InterPro" id="IPR020845">
    <property type="entry name" value="AMP-binding_CS"/>
</dbReference>
<dbReference type="PANTHER" id="PTHR43201:SF5">
    <property type="entry name" value="MEDIUM-CHAIN ACYL-COA LIGASE ACSF2, MITOCHONDRIAL"/>
    <property type="match status" value="1"/>
</dbReference>
<dbReference type="PROSITE" id="PS00455">
    <property type="entry name" value="AMP_BINDING"/>
    <property type="match status" value="1"/>
</dbReference>
<reference evidence="6 7" key="1">
    <citation type="submission" date="2020-03" db="EMBL/GenBank/DDBJ databases">
        <title>Roseomonas selenitidurans sp. nov. isolated from urban soil.</title>
        <authorList>
            <person name="Liu H."/>
        </authorList>
    </citation>
    <scope>NUCLEOTIDE SEQUENCE [LARGE SCALE GENOMIC DNA]</scope>
    <source>
        <strain evidence="6 7">BU-1</strain>
    </source>
</reference>
<dbReference type="InterPro" id="IPR000873">
    <property type="entry name" value="AMP-dep_synth/lig_dom"/>
</dbReference>
<organism evidence="6 7">
    <name type="scientific">Falsiroseomonas selenitidurans</name>
    <dbReference type="NCBI Taxonomy" id="2716335"/>
    <lineage>
        <taxon>Bacteria</taxon>
        <taxon>Pseudomonadati</taxon>
        <taxon>Pseudomonadota</taxon>
        <taxon>Alphaproteobacteria</taxon>
        <taxon>Acetobacterales</taxon>
        <taxon>Roseomonadaceae</taxon>
        <taxon>Falsiroseomonas</taxon>
    </lineage>
</organism>
<dbReference type="RefSeq" id="WP_168027501.1">
    <property type="nucleotide sequence ID" value="NZ_JAAVNE010000003.1"/>
</dbReference>
<dbReference type="EMBL" id="JAAVNE010000003">
    <property type="protein sequence ID" value="NKC29876.1"/>
    <property type="molecule type" value="Genomic_DNA"/>
</dbReference>
<sequence>MSEGFLHLLGQAAAAEPGRVFARTAEASLTLAALDARSDAMAAALVARGLVPGDRVAAVLPNELDSLALAFGLAKAGLVWVPLNPALVGDGLRHLLDLTRARLVLAQGAASLGAVPPAGFATRIPDPAADFAIGTTSGTTGPPKGVRISHRMLRLAGEGVALAAAAHDGDVMFLWEPLHHIGGVQMLVLPLLRRAVLHLVPRFSASRFWAEVAAAGATHLHYLGGILQILLKQDPHPRERAHALRIAWGAGCPAELWPQVQDRFGVALRECYGMTEASSFSTFNADGVPGSVGRAMPWFDIAILDPGGRALPPGERGEIVVRAKDPLALTRGYLDNPEATARALRGGALHSGDSGSLDAAGNLFFHGRMTDSVRVRGENVSAWEVEAVAAQHPAVADCAMIGVAAEIGEQEIKLFLQPRRGMALDLPAFHAWLAPRLARHQLPRYLALVEDFARTPSQRIRKFALPRTTADGFDAARPAGDYTGAGSPPCAADQAKGSAR</sequence>
<feature type="region of interest" description="Disordered" evidence="3">
    <location>
        <begin position="475"/>
        <end position="500"/>
    </location>
</feature>
<proteinExistence type="inferred from homology"/>
<dbReference type="Pfam" id="PF13193">
    <property type="entry name" value="AMP-binding_C"/>
    <property type="match status" value="1"/>
</dbReference>
<protein>
    <submittedName>
        <fullName evidence="6">ATP-dependent acyl-CoA ligase</fullName>
    </submittedName>
</protein>
<keyword evidence="2 6" id="KW-0436">Ligase</keyword>
<dbReference type="InterPro" id="IPR025110">
    <property type="entry name" value="AMP-bd_C"/>
</dbReference>
<dbReference type="GO" id="GO:0016874">
    <property type="term" value="F:ligase activity"/>
    <property type="evidence" value="ECO:0007669"/>
    <property type="project" value="UniProtKB-KW"/>
</dbReference>
<evidence type="ECO:0000256" key="3">
    <source>
        <dbReference type="SAM" id="MobiDB-lite"/>
    </source>
</evidence>
<dbReference type="InterPro" id="IPR045851">
    <property type="entry name" value="AMP-bd_C_sf"/>
</dbReference>
<accession>A0ABX1DYB9</accession>
<feature type="domain" description="AMP-dependent synthetase/ligase" evidence="4">
    <location>
        <begin position="11"/>
        <end position="334"/>
    </location>
</feature>
<feature type="domain" description="AMP-binding enzyme C-terminal" evidence="5">
    <location>
        <begin position="384"/>
        <end position="457"/>
    </location>
</feature>
<name>A0ABX1DYB9_9PROT</name>
<evidence type="ECO:0000259" key="5">
    <source>
        <dbReference type="Pfam" id="PF13193"/>
    </source>
</evidence>
<dbReference type="Gene3D" id="3.40.50.12780">
    <property type="entry name" value="N-terminal domain of ligase-like"/>
    <property type="match status" value="1"/>
</dbReference>
<evidence type="ECO:0000256" key="2">
    <source>
        <dbReference type="ARBA" id="ARBA00022598"/>
    </source>
</evidence>
<dbReference type="InterPro" id="IPR042099">
    <property type="entry name" value="ANL_N_sf"/>
</dbReference>
<dbReference type="PANTHER" id="PTHR43201">
    <property type="entry name" value="ACYL-COA SYNTHETASE"/>
    <property type="match status" value="1"/>
</dbReference>
<dbReference type="Gene3D" id="3.30.300.30">
    <property type="match status" value="1"/>
</dbReference>
<dbReference type="Proteomes" id="UP000787635">
    <property type="component" value="Unassembled WGS sequence"/>
</dbReference>
<evidence type="ECO:0000313" key="7">
    <source>
        <dbReference type="Proteomes" id="UP000787635"/>
    </source>
</evidence>
<comment type="caution">
    <text evidence="6">The sequence shown here is derived from an EMBL/GenBank/DDBJ whole genome shotgun (WGS) entry which is preliminary data.</text>
</comment>
<gene>
    <name evidence="6" type="ORF">HEQ75_03305</name>
</gene>
<dbReference type="SUPFAM" id="SSF56801">
    <property type="entry name" value="Acetyl-CoA synthetase-like"/>
    <property type="match status" value="1"/>
</dbReference>
<keyword evidence="7" id="KW-1185">Reference proteome</keyword>
<dbReference type="Pfam" id="PF00501">
    <property type="entry name" value="AMP-binding"/>
    <property type="match status" value="1"/>
</dbReference>
<comment type="similarity">
    <text evidence="1">Belongs to the ATP-dependent AMP-binding enzyme family.</text>
</comment>
<evidence type="ECO:0000256" key="1">
    <source>
        <dbReference type="ARBA" id="ARBA00006432"/>
    </source>
</evidence>